<sequence>LAVANPIRRINTPFFLNPLKEQFTEKKNIFKIFISAYNRSLTLRLPW</sequence>
<protein>
    <submittedName>
        <fullName evidence="1">Uncharacterized protein</fullName>
    </submittedName>
</protein>
<proteinExistence type="predicted"/>
<reference evidence="1" key="2">
    <citation type="submission" date="2016-06" db="EMBL/GenBank/DDBJ databases">
        <title>The genome of a short-lived fish provides insights into sex chromosome evolution and the genetic control of aging.</title>
        <authorList>
            <person name="Reichwald K."/>
            <person name="Felder M."/>
            <person name="Petzold A."/>
            <person name="Koch P."/>
            <person name="Groth M."/>
            <person name="Platzer M."/>
        </authorList>
    </citation>
    <scope>NUCLEOTIDE SEQUENCE</scope>
    <source>
        <tissue evidence="1">Brain</tissue>
    </source>
</reference>
<organism evidence="1">
    <name type="scientific">Nothobranchius korthausae</name>
    <dbReference type="NCBI Taxonomy" id="1143690"/>
    <lineage>
        <taxon>Eukaryota</taxon>
        <taxon>Metazoa</taxon>
        <taxon>Chordata</taxon>
        <taxon>Craniata</taxon>
        <taxon>Vertebrata</taxon>
        <taxon>Euteleostomi</taxon>
        <taxon>Actinopterygii</taxon>
        <taxon>Neopterygii</taxon>
        <taxon>Teleostei</taxon>
        <taxon>Neoteleostei</taxon>
        <taxon>Acanthomorphata</taxon>
        <taxon>Ovalentaria</taxon>
        <taxon>Atherinomorphae</taxon>
        <taxon>Cyprinodontiformes</taxon>
        <taxon>Nothobranchiidae</taxon>
        <taxon>Nothobranchius</taxon>
    </lineage>
</organism>
<evidence type="ECO:0000313" key="1">
    <source>
        <dbReference type="EMBL" id="SBQ80031.1"/>
    </source>
</evidence>
<feature type="non-terminal residue" evidence="1">
    <location>
        <position position="1"/>
    </location>
</feature>
<dbReference type="AlphaFoldDB" id="A0A1A8H714"/>
<reference evidence="1" key="1">
    <citation type="submission" date="2016-05" db="EMBL/GenBank/DDBJ databases">
        <authorList>
            <person name="Lavstsen T."/>
            <person name="Jespersen J.S."/>
        </authorList>
    </citation>
    <scope>NUCLEOTIDE SEQUENCE</scope>
    <source>
        <tissue evidence="1">Brain</tissue>
    </source>
</reference>
<feature type="non-terminal residue" evidence="1">
    <location>
        <position position="47"/>
    </location>
</feature>
<accession>A0A1A8H714</accession>
<name>A0A1A8H714_9TELE</name>
<gene>
    <name evidence="1" type="primary">CR847511.1</name>
</gene>
<dbReference type="EMBL" id="HAEC01011814">
    <property type="protein sequence ID" value="SBQ80031.1"/>
    <property type="molecule type" value="Transcribed_RNA"/>
</dbReference>